<organism evidence="2 3">
    <name type="scientific">Besnoitia besnoiti</name>
    <name type="common">Apicomplexan protozoan</name>
    <dbReference type="NCBI Taxonomy" id="94643"/>
    <lineage>
        <taxon>Eukaryota</taxon>
        <taxon>Sar</taxon>
        <taxon>Alveolata</taxon>
        <taxon>Apicomplexa</taxon>
        <taxon>Conoidasida</taxon>
        <taxon>Coccidia</taxon>
        <taxon>Eucoccidiorida</taxon>
        <taxon>Eimeriorina</taxon>
        <taxon>Sarcocystidae</taxon>
        <taxon>Besnoitia</taxon>
    </lineage>
</organism>
<comment type="caution">
    <text evidence="2">The sequence shown here is derived from an EMBL/GenBank/DDBJ whole genome shotgun (WGS) entry which is preliminary data.</text>
</comment>
<dbReference type="VEuPathDB" id="ToxoDB:BESB_009980"/>
<dbReference type="OrthoDB" id="361577at2759"/>
<keyword evidence="3" id="KW-1185">Reference proteome</keyword>
<dbReference type="AlphaFoldDB" id="A0A2A9MQ84"/>
<feature type="compositionally biased region" description="Acidic residues" evidence="1">
    <location>
        <begin position="732"/>
        <end position="751"/>
    </location>
</feature>
<evidence type="ECO:0000313" key="2">
    <source>
        <dbReference type="EMBL" id="PFH38656.1"/>
    </source>
</evidence>
<feature type="compositionally biased region" description="Basic and acidic residues" evidence="1">
    <location>
        <begin position="180"/>
        <end position="196"/>
    </location>
</feature>
<gene>
    <name evidence="2" type="ORF">BESB_009980</name>
</gene>
<dbReference type="RefSeq" id="XP_029222665.1">
    <property type="nucleotide sequence ID" value="XM_029359752.1"/>
</dbReference>
<feature type="region of interest" description="Disordered" evidence="1">
    <location>
        <begin position="162"/>
        <end position="218"/>
    </location>
</feature>
<accession>A0A2A9MQ84</accession>
<proteinExistence type="predicted"/>
<evidence type="ECO:0000313" key="3">
    <source>
        <dbReference type="Proteomes" id="UP000224006"/>
    </source>
</evidence>
<dbReference type="EMBL" id="NWUJ01000001">
    <property type="protein sequence ID" value="PFH38656.1"/>
    <property type="molecule type" value="Genomic_DNA"/>
</dbReference>
<dbReference type="Proteomes" id="UP000224006">
    <property type="component" value="Chromosome I"/>
</dbReference>
<evidence type="ECO:0000256" key="1">
    <source>
        <dbReference type="SAM" id="MobiDB-lite"/>
    </source>
</evidence>
<dbReference type="KEGG" id="bbes:BESB_009980"/>
<feature type="region of interest" description="Disordered" evidence="1">
    <location>
        <begin position="732"/>
        <end position="756"/>
    </location>
</feature>
<feature type="region of interest" description="Disordered" evidence="1">
    <location>
        <begin position="771"/>
        <end position="835"/>
    </location>
</feature>
<reference evidence="2 3" key="1">
    <citation type="submission" date="2017-09" db="EMBL/GenBank/DDBJ databases">
        <title>Genome sequencing of Besnoitia besnoiti strain Bb-Ger1.</title>
        <authorList>
            <person name="Schares G."/>
            <person name="Venepally P."/>
            <person name="Lorenzi H.A."/>
        </authorList>
    </citation>
    <scope>NUCLEOTIDE SEQUENCE [LARGE SCALE GENOMIC DNA]</scope>
    <source>
        <strain evidence="2 3">Bb-Ger1</strain>
    </source>
</reference>
<dbReference type="GeneID" id="40306060"/>
<feature type="region of interest" description="Disordered" evidence="1">
    <location>
        <begin position="685"/>
        <end position="716"/>
    </location>
</feature>
<feature type="compositionally biased region" description="Basic and acidic residues" evidence="1">
    <location>
        <begin position="805"/>
        <end position="815"/>
    </location>
</feature>
<protein>
    <submittedName>
        <fullName evidence="2">Uncharacterized protein</fullName>
    </submittedName>
</protein>
<name>A0A2A9MQ84_BESBE</name>
<feature type="compositionally biased region" description="Acidic residues" evidence="1">
    <location>
        <begin position="816"/>
        <end position="829"/>
    </location>
</feature>
<sequence length="835" mass="92822">MQVACSTSFLSLCAPSCPAPYPAAAGSSFSSSSCALVNISSPLSLNSDSTASAFAFSAASSREVCAPRSSPSPSFLRPPLSPFLTSSSLFLQHRSGVTPYVRPTEETVHTVEISDGFLSDEEEEQAHYPFVDAPLNLLIDPEPLRKEMRERRQRKRRLALAQSLVESRGAAPSADSTLSEEGKSEQNASTEKRESATVEQTWTNCAPAEEEYDREPEDVKTDLVELDRFYRGLGPWPSTEALQRLNATYDKLPGTLHDDTNPELHFRAEVKTIAEAQAEFERWRPRMGIDRLYWVLEPDEEKELPPHFLKRYKTIRRQLLPGPRQQFTNWLGENYVSPDEPLPEVAIPEEEQEPEATADMLRLREDTYTYTAPVSPIVGKTDMYDDPPDALWRRRVENKIRRVVEWGFPERVRPFRTGFTTYDVSWYGGLLDVVVMVLPGPSPPAAKLLSLQDLKRLHQAIGDMLEDLEDREQLYVLKNHQVVVSSLPAGAERRLLCCRKDYNLFAGSEATFVFDQNAAEVISDLPDEETAELLLEECATSVTAARRSLLVHEKAMFPQDFSLKPETAVHAEVLQNLRAAVEASGPLRRGAARSAAFRGDGEHEGGGVREREEFLADLLGRSGGEIIQGFLLGSPSPLVLALAVRGRVCYVAHDHLKRVYRTAPVSSPWVLRSLRRDGDFSLRAASAPAPREVRSRRQGPAGADSLGASPLDTDAVKEPLLDIEGELYGEARADEEEDDDDAAPEADDADLGDARDLFKSERSAYMRRIEREGAGEGFYGGDDAPAEGGDELKDMADDDNSPYERFGEGDDRRDGLEEEDYDQFDEGSSDEGMIL</sequence>